<keyword evidence="2" id="KW-1185">Reference proteome</keyword>
<dbReference type="EMBL" id="JAMQGO010000001">
    <property type="protein sequence ID" value="MCM2561074.1"/>
    <property type="molecule type" value="Genomic_DNA"/>
</dbReference>
<proteinExistence type="predicted"/>
<evidence type="ECO:0000313" key="2">
    <source>
        <dbReference type="Proteomes" id="UP001203036"/>
    </source>
</evidence>
<name>A0ACC5ZUK9_9RHOB</name>
<organism evidence="1 2">
    <name type="scientific">Lutimaribacter degradans</name>
    <dbReference type="NCBI Taxonomy" id="2945989"/>
    <lineage>
        <taxon>Bacteria</taxon>
        <taxon>Pseudomonadati</taxon>
        <taxon>Pseudomonadota</taxon>
        <taxon>Alphaproteobacteria</taxon>
        <taxon>Rhodobacterales</taxon>
        <taxon>Roseobacteraceae</taxon>
        <taxon>Lutimaribacter</taxon>
    </lineage>
</organism>
<accession>A0ACC5ZUK9</accession>
<sequence length="78" mass="8129">MTKLSRASATAFQAITEAATGHAQRMFHIALRGAGCRAQQMLGRLAATALPATQPCLVPVRVQPGPNGAKAGFRGRTI</sequence>
<dbReference type="Proteomes" id="UP001203036">
    <property type="component" value="Unassembled WGS sequence"/>
</dbReference>
<protein>
    <submittedName>
        <fullName evidence="1">Uncharacterized protein</fullName>
    </submittedName>
</protein>
<evidence type="ECO:0000313" key="1">
    <source>
        <dbReference type="EMBL" id="MCM2561074.1"/>
    </source>
</evidence>
<comment type="caution">
    <text evidence="1">The sequence shown here is derived from an EMBL/GenBank/DDBJ whole genome shotgun (WGS) entry which is preliminary data.</text>
</comment>
<gene>
    <name evidence="1" type="ORF">M8744_02840</name>
</gene>
<reference evidence="1" key="1">
    <citation type="submission" date="2022-06" db="EMBL/GenBank/DDBJ databases">
        <title>Lutimaribacter sp. EGI FJ00013, a novel bacterium isolated from a salt lake sediment enrichment.</title>
        <authorList>
            <person name="Gao L."/>
            <person name="Fang B.-Z."/>
            <person name="Li W.-J."/>
        </authorList>
    </citation>
    <scope>NUCLEOTIDE SEQUENCE</scope>
    <source>
        <strain evidence="1">EGI FJ00013</strain>
    </source>
</reference>